<dbReference type="RefSeq" id="WP_045353486.1">
    <property type="nucleotide sequence ID" value="NZ_JACGCU010000013.1"/>
</dbReference>
<protein>
    <submittedName>
        <fullName evidence="1">Pentapeptide repeat-containing protein</fullName>
    </submittedName>
</protein>
<evidence type="ECO:0000313" key="1">
    <source>
        <dbReference type="EMBL" id="MBA6059464.1"/>
    </source>
</evidence>
<dbReference type="InterPro" id="IPR051082">
    <property type="entry name" value="Pentapeptide-BTB/POZ_domain"/>
</dbReference>
<comment type="caution">
    <text evidence="1">The sequence shown here is derived from an EMBL/GenBank/DDBJ whole genome shotgun (WGS) entry which is preliminary data.</text>
</comment>
<dbReference type="Proteomes" id="UP000556620">
    <property type="component" value="Unassembled WGS sequence"/>
</dbReference>
<dbReference type="SUPFAM" id="SSF141571">
    <property type="entry name" value="Pentapeptide repeat-like"/>
    <property type="match status" value="1"/>
</dbReference>
<dbReference type="AlphaFoldDB" id="A0A7W2PSR7"/>
<dbReference type="EMBL" id="JACGCU010000013">
    <property type="protein sequence ID" value="MBA6059464.1"/>
    <property type="molecule type" value="Genomic_DNA"/>
</dbReference>
<accession>A0A7W2PSR7</accession>
<dbReference type="Gene3D" id="2.160.20.80">
    <property type="entry name" value="E3 ubiquitin-protein ligase SopA"/>
    <property type="match status" value="2"/>
</dbReference>
<dbReference type="PANTHER" id="PTHR14136">
    <property type="entry name" value="BTB_POZ DOMAIN-CONTAINING PROTEIN KCTD9"/>
    <property type="match status" value="1"/>
</dbReference>
<gene>
    <name evidence="1" type="ORF">H4C44_09800</name>
</gene>
<dbReference type="PANTHER" id="PTHR14136:SF17">
    <property type="entry name" value="BTB_POZ DOMAIN-CONTAINING PROTEIN KCTD9"/>
    <property type="match status" value="1"/>
</dbReference>
<evidence type="ECO:0000313" key="2">
    <source>
        <dbReference type="Proteomes" id="UP000556620"/>
    </source>
</evidence>
<dbReference type="InterPro" id="IPR001646">
    <property type="entry name" value="5peptide_repeat"/>
</dbReference>
<dbReference type="Pfam" id="PF13599">
    <property type="entry name" value="Pentapeptide_4"/>
    <property type="match status" value="1"/>
</dbReference>
<proteinExistence type="predicted"/>
<sequence>MNRDLTQFSPEQTIQEQTLDRSAMERLGTNTSAKWLLEDCELKGDFSRLDLSGFVFRRCMLVETSWSAANLEDTQWLQCRAGLASFERAKLTDSSFEGCDLNNTRWRHAKLASAAFRGCKLTGANFEGVAALGLDFSESLLVGAALSGMSFRKQRLEELDFSDADLSGCDFREAVFVGGSLRNAHIPQANFGSADLRGTDLGGLKMLDAKAFSKAVISQAQAAAILASFGLLVS</sequence>
<reference evidence="1 2" key="1">
    <citation type="submission" date="2020-07" db="EMBL/GenBank/DDBJ databases">
        <title>Diversity of carbapenemase encoding genes among Pseudomonas putida group clinical isolates in a tertiary Brazilian hospital.</title>
        <authorList>
            <person name="Alberto-Lei F."/>
            <person name="Nodari C.S."/>
            <person name="Streling A.P."/>
            <person name="Paulino J.T."/>
            <person name="Bessa-Neto F.O."/>
            <person name="Cayo R."/>
            <person name="Gales A.C."/>
        </authorList>
    </citation>
    <scope>NUCLEOTIDE SEQUENCE [LARGE SCALE GENOMIC DNA]</scope>
    <source>
        <strain evidence="1 2">14535</strain>
    </source>
</reference>
<organism evidence="1 2">
    <name type="scientific">Pseudomonas juntendi</name>
    <dbReference type="NCBI Taxonomy" id="2666183"/>
    <lineage>
        <taxon>Bacteria</taxon>
        <taxon>Pseudomonadati</taxon>
        <taxon>Pseudomonadota</taxon>
        <taxon>Gammaproteobacteria</taxon>
        <taxon>Pseudomonadales</taxon>
        <taxon>Pseudomonadaceae</taxon>
        <taxon>Pseudomonas</taxon>
    </lineage>
</organism>
<name>A0A7W2PSR7_9PSED</name>
<dbReference type="Pfam" id="PF00805">
    <property type="entry name" value="Pentapeptide"/>
    <property type="match status" value="1"/>
</dbReference>